<dbReference type="Gene3D" id="2.40.10.220">
    <property type="entry name" value="predicted glycosyltransferase like domains"/>
    <property type="match status" value="1"/>
</dbReference>
<reference evidence="2" key="1">
    <citation type="submission" date="2018-06" db="EMBL/GenBank/DDBJ databases">
        <authorList>
            <person name="Zhirakovskaya E."/>
        </authorList>
    </citation>
    <scope>NUCLEOTIDE SEQUENCE</scope>
</reference>
<dbReference type="GO" id="GO:0035438">
    <property type="term" value="F:cyclic-di-GMP binding"/>
    <property type="evidence" value="ECO:0007669"/>
    <property type="project" value="InterPro"/>
</dbReference>
<dbReference type="Pfam" id="PF07238">
    <property type="entry name" value="PilZ"/>
    <property type="match status" value="1"/>
</dbReference>
<evidence type="ECO:0000259" key="1">
    <source>
        <dbReference type="Pfam" id="PF07238"/>
    </source>
</evidence>
<feature type="domain" description="PilZ" evidence="1">
    <location>
        <begin position="27"/>
        <end position="113"/>
    </location>
</feature>
<dbReference type="AlphaFoldDB" id="A0A3B0ZZ22"/>
<dbReference type="SUPFAM" id="SSF141371">
    <property type="entry name" value="PilZ domain-like"/>
    <property type="match status" value="1"/>
</dbReference>
<sequence>MNINGFKTAAISKVWIKPAVIKTMATDKRKFLRFELPVDVKLTDTSGSEIILKSQDISDSGLFLRGEHSALPEVGEVVVIQLASLVAGDAPREITAKVVRQNNEGIGLEFLLDNEN</sequence>
<proteinExistence type="predicted"/>
<protein>
    <recommendedName>
        <fullName evidence="1">PilZ domain-containing protein</fullName>
    </recommendedName>
</protein>
<dbReference type="InterPro" id="IPR009875">
    <property type="entry name" value="PilZ_domain"/>
</dbReference>
<gene>
    <name evidence="2" type="ORF">MNBD_GAMMA22-659</name>
</gene>
<accession>A0A3B0ZZ22</accession>
<name>A0A3B0ZZ22_9ZZZZ</name>
<dbReference type="EMBL" id="UOFS01000013">
    <property type="protein sequence ID" value="VAW93143.1"/>
    <property type="molecule type" value="Genomic_DNA"/>
</dbReference>
<evidence type="ECO:0000313" key="2">
    <source>
        <dbReference type="EMBL" id="VAW93143.1"/>
    </source>
</evidence>
<organism evidence="2">
    <name type="scientific">hydrothermal vent metagenome</name>
    <dbReference type="NCBI Taxonomy" id="652676"/>
    <lineage>
        <taxon>unclassified sequences</taxon>
        <taxon>metagenomes</taxon>
        <taxon>ecological metagenomes</taxon>
    </lineage>
</organism>